<dbReference type="RefSeq" id="WP_136425871.1">
    <property type="nucleotide sequence ID" value="NZ_SSSM01000001.1"/>
</dbReference>
<evidence type="ECO:0000313" key="3">
    <source>
        <dbReference type="Proteomes" id="UP000309133"/>
    </source>
</evidence>
<evidence type="ECO:0000256" key="1">
    <source>
        <dbReference type="SAM" id="MobiDB-lite"/>
    </source>
</evidence>
<feature type="region of interest" description="Disordered" evidence="1">
    <location>
        <begin position="14"/>
        <end position="50"/>
    </location>
</feature>
<reference evidence="2 3" key="1">
    <citation type="submission" date="2019-04" db="EMBL/GenBank/DDBJ databases">
        <authorList>
            <person name="Jiang L."/>
        </authorList>
    </citation>
    <scope>NUCLEOTIDE SEQUENCE [LARGE SCALE GENOMIC DNA]</scope>
    <source>
        <strain evidence="2 3">YIM 131853</strain>
    </source>
</reference>
<organism evidence="2 3">
    <name type="scientific">Naasia lichenicola</name>
    <dbReference type="NCBI Taxonomy" id="2565933"/>
    <lineage>
        <taxon>Bacteria</taxon>
        <taxon>Bacillati</taxon>
        <taxon>Actinomycetota</taxon>
        <taxon>Actinomycetes</taxon>
        <taxon>Micrococcales</taxon>
        <taxon>Microbacteriaceae</taxon>
        <taxon>Naasia</taxon>
    </lineage>
</organism>
<dbReference type="Proteomes" id="UP000309133">
    <property type="component" value="Unassembled WGS sequence"/>
</dbReference>
<comment type="caution">
    <text evidence="2">The sequence shown here is derived from an EMBL/GenBank/DDBJ whole genome shotgun (WGS) entry which is preliminary data.</text>
</comment>
<evidence type="ECO:0000313" key="2">
    <source>
        <dbReference type="EMBL" id="THG33090.1"/>
    </source>
</evidence>
<keyword evidence="3" id="KW-1185">Reference proteome</keyword>
<proteinExistence type="predicted"/>
<accession>A0A4S4FR61</accession>
<name>A0A4S4FR61_9MICO</name>
<dbReference type="EMBL" id="SSSM01000001">
    <property type="protein sequence ID" value="THG33090.1"/>
    <property type="molecule type" value="Genomic_DNA"/>
</dbReference>
<feature type="compositionally biased region" description="Polar residues" evidence="1">
    <location>
        <begin position="24"/>
        <end position="39"/>
    </location>
</feature>
<gene>
    <name evidence="2" type="ORF">E6C64_01645</name>
</gene>
<sequence length="172" mass="17061">MIVIVGLSLSACAASPGQAEGGSESKTSDGSDSTLSTAVDPQAADDGVPLDSGASGCASIPGFSSFADSADAFEAVIGFSIPEADCYALSPDDPSGVEGTAVYITKDVGLVAELRAAGEAAGWTSTDSTETSVTLMEGEAKAIRVDAFDATEADGSTPAFPQGVVVTYFSAE</sequence>
<dbReference type="AlphaFoldDB" id="A0A4S4FR61"/>
<protein>
    <submittedName>
        <fullName evidence="2">Uncharacterized protein</fullName>
    </submittedName>
</protein>